<evidence type="ECO:0000313" key="1">
    <source>
        <dbReference type="EMBL" id="MDR6969608.1"/>
    </source>
</evidence>
<name>A0ABU1TUP3_9FLAO</name>
<dbReference type="EMBL" id="JAVDVI010000025">
    <property type="protein sequence ID" value="MDR6969608.1"/>
    <property type="molecule type" value="Genomic_DNA"/>
</dbReference>
<accession>A0ABU1TUP3</accession>
<sequence>MKKAFFTIILTYSTVVSAQNKDIEIVRDEQTSDNKSVWVKEGKNKASFKINFRGGCCDMPLPEMMNAEVVNDTLYIDKAVENHSRHDDIGICGTSVKIIIDTKSYPDYKKLILFYKKLESTKKRRVPHYKG</sequence>
<organism evidence="1 2">
    <name type="scientific">Flavobacterium arsenatis</name>
    <dbReference type="NCBI Taxonomy" id="1484332"/>
    <lineage>
        <taxon>Bacteria</taxon>
        <taxon>Pseudomonadati</taxon>
        <taxon>Bacteroidota</taxon>
        <taxon>Flavobacteriia</taxon>
        <taxon>Flavobacteriales</taxon>
        <taxon>Flavobacteriaceae</taxon>
        <taxon>Flavobacterium</taxon>
    </lineage>
</organism>
<dbReference type="Proteomes" id="UP001255185">
    <property type="component" value="Unassembled WGS sequence"/>
</dbReference>
<keyword evidence="2" id="KW-1185">Reference proteome</keyword>
<protein>
    <submittedName>
        <fullName evidence="1">Uncharacterized protein</fullName>
    </submittedName>
</protein>
<gene>
    <name evidence="1" type="ORF">J2X31_003641</name>
</gene>
<proteinExistence type="predicted"/>
<comment type="caution">
    <text evidence="1">The sequence shown here is derived from an EMBL/GenBank/DDBJ whole genome shotgun (WGS) entry which is preliminary data.</text>
</comment>
<reference evidence="1 2" key="1">
    <citation type="submission" date="2023-07" db="EMBL/GenBank/DDBJ databases">
        <title>Sorghum-associated microbial communities from plants grown in Nebraska, USA.</title>
        <authorList>
            <person name="Schachtman D."/>
        </authorList>
    </citation>
    <scope>NUCLEOTIDE SEQUENCE [LARGE SCALE GENOMIC DNA]</scope>
    <source>
        <strain evidence="1 2">3773</strain>
    </source>
</reference>
<evidence type="ECO:0000313" key="2">
    <source>
        <dbReference type="Proteomes" id="UP001255185"/>
    </source>
</evidence>
<dbReference type="RefSeq" id="WP_310028846.1">
    <property type="nucleotide sequence ID" value="NZ_JAVDVI010000025.1"/>
</dbReference>